<protein>
    <submittedName>
        <fullName evidence="1">Uncharacterized protein</fullName>
    </submittedName>
</protein>
<evidence type="ECO:0000313" key="1">
    <source>
        <dbReference type="EMBL" id="PZQ21953.1"/>
    </source>
</evidence>
<comment type="caution">
    <text evidence="1">The sequence shown here is derived from an EMBL/GenBank/DDBJ whole genome shotgun (WGS) entry which is preliminary data.</text>
</comment>
<proteinExistence type="predicted"/>
<dbReference type="EMBL" id="QFPJ01000020">
    <property type="protein sequence ID" value="PZQ21953.1"/>
    <property type="molecule type" value="Genomic_DNA"/>
</dbReference>
<dbReference type="Proteomes" id="UP000248597">
    <property type="component" value="Unassembled WGS sequence"/>
</dbReference>
<organism evidence="1 2">
    <name type="scientific">Sphingopyxis macrogoltabida</name>
    <name type="common">Sphingomonas macrogoltabidus</name>
    <dbReference type="NCBI Taxonomy" id="33050"/>
    <lineage>
        <taxon>Bacteria</taxon>
        <taxon>Pseudomonadati</taxon>
        <taxon>Pseudomonadota</taxon>
        <taxon>Alphaproteobacteria</taxon>
        <taxon>Sphingomonadales</taxon>
        <taxon>Sphingomonadaceae</taxon>
        <taxon>Sphingopyxis</taxon>
    </lineage>
</organism>
<name>A0A2W5MW89_SPHMC</name>
<gene>
    <name evidence="1" type="ORF">DI569_09840</name>
</gene>
<accession>A0A2W5MW89</accession>
<evidence type="ECO:0000313" key="2">
    <source>
        <dbReference type="Proteomes" id="UP000248597"/>
    </source>
</evidence>
<dbReference type="AlphaFoldDB" id="A0A2W5MW89"/>
<dbReference type="Pfam" id="PF19135">
    <property type="entry name" value="DUF5818"/>
    <property type="match status" value="1"/>
</dbReference>
<sequence length="78" mass="8394">MTMIGTRIEETGTLFRDAGGFSLRRDLGGRWRLDLHRVPVDHIGKRVRVTGIVVGEDLVDVDGVAPENIASLPLAAGA</sequence>
<dbReference type="InterPro" id="IPR043856">
    <property type="entry name" value="DUF5818"/>
</dbReference>
<reference evidence="1 2" key="1">
    <citation type="submission" date="2017-08" db="EMBL/GenBank/DDBJ databases">
        <title>Infants hospitalized years apart are colonized by the same room-sourced microbial strains.</title>
        <authorList>
            <person name="Brooks B."/>
            <person name="Olm M.R."/>
            <person name="Firek B.A."/>
            <person name="Baker R."/>
            <person name="Thomas B.C."/>
            <person name="Morowitz M.J."/>
            <person name="Banfield J.F."/>
        </authorList>
    </citation>
    <scope>NUCLEOTIDE SEQUENCE [LARGE SCALE GENOMIC DNA]</scope>
    <source>
        <strain evidence="1">S2_005_003_R2_47</strain>
    </source>
</reference>